<keyword evidence="7" id="KW-0594">Phospholipid biosynthesis</keyword>
<dbReference type="GO" id="GO:0008654">
    <property type="term" value="P:phospholipid biosynthetic process"/>
    <property type="evidence" value="ECO:0007669"/>
    <property type="project" value="UniProtKB-KW"/>
</dbReference>
<proteinExistence type="predicted"/>
<evidence type="ECO:0000256" key="10">
    <source>
        <dbReference type="ARBA" id="ARBA00023317"/>
    </source>
</evidence>
<dbReference type="Pfam" id="PF02666">
    <property type="entry name" value="PS_Dcarbxylase"/>
    <property type="match status" value="1"/>
</dbReference>
<evidence type="ECO:0000256" key="9">
    <source>
        <dbReference type="ARBA" id="ARBA00023264"/>
    </source>
</evidence>
<protein>
    <submittedName>
        <fullName evidence="11">Phosphatidylserine decarboxylase</fullName>
        <ecNumber evidence="11">4.1.1.65</ecNumber>
    </submittedName>
</protein>
<dbReference type="RefSeq" id="WP_086034373.1">
    <property type="nucleotide sequence ID" value="NZ_MDSU01000018.1"/>
</dbReference>
<dbReference type="GO" id="GO:0004609">
    <property type="term" value="F:phosphatidylserine decarboxylase activity"/>
    <property type="evidence" value="ECO:0007669"/>
    <property type="project" value="UniProtKB-EC"/>
</dbReference>
<dbReference type="InterPro" id="IPR003817">
    <property type="entry name" value="PS_Dcarbxylase"/>
</dbReference>
<name>A0A1X4XX42_9BACT</name>
<evidence type="ECO:0000256" key="3">
    <source>
        <dbReference type="ARBA" id="ARBA00022793"/>
    </source>
</evidence>
<keyword evidence="2" id="KW-0444">Lipid biosynthesis</keyword>
<dbReference type="OrthoDB" id="9790893at2"/>
<keyword evidence="1" id="KW-1003">Cell membrane</keyword>
<reference evidence="11 12" key="1">
    <citation type="journal article" date="2017" name="Front. Microbiol.">
        <title>Genome Sequence of Desulfurella amilsii Strain TR1 and Comparative Genomics of Desulfurellaceae Family.</title>
        <authorList>
            <person name="Florentino A.P."/>
            <person name="Stams A.J."/>
            <person name="Sanchez-Andrea I."/>
        </authorList>
    </citation>
    <scope>NUCLEOTIDE SEQUENCE [LARGE SCALE GENOMIC DNA]</scope>
    <source>
        <strain evidence="11 12">TR1</strain>
    </source>
</reference>
<dbReference type="AlphaFoldDB" id="A0A1X4XX42"/>
<organism evidence="11 12">
    <name type="scientific">Desulfurella amilsii</name>
    <dbReference type="NCBI Taxonomy" id="1562698"/>
    <lineage>
        <taxon>Bacteria</taxon>
        <taxon>Pseudomonadati</taxon>
        <taxon>Campylobacterota</taxon>
        <taxon>Desulfurellia</taxon>
        <taxon>Desulfurellales</taxon>
        <taxon>Desulfurellaceae</taxon>
        <taxon>Desulfurella</taxon>
    </lineage>
</organism>
<evidence type="ECO:0000313" key="12">
    <source>
        <dbReference type="Proteomes" id="UP000194141"/>
    </source>
</evidence>
<dbReference type="InterPro" id="IPR033175">
    <property type="entry name" value="PSD-A"/>
</dbReference>
<dbReference type="NCBIfam" id="NF003678">
    <property type="entry name" value="PRK05305.1-2"/>
    <property type="match status" value="1"/>
</dbReference>
<evidence type="ECO:0000256" key="4">
    <source>
        <dbReference type="ARBA" id="ARBA00023098"/>
    </source>
</evidence>
<accession>A0A1X4XX42</accession>
<gene>
    <name evidence="11" type="ORF">DESAMIL20_1656</name>
</gene>
<evidence type="ECO:0000256" key="8">
    <source>
        <dbReference type="ARBA" id="ARBA00023239"/>
    </source>
</evidence>
<keyword evidence="12" id="KW-1185">Reference proteome</keyword>
<evidence type="ECO:0000256" key="5">
    <source>
        <dbReference type="ARBA" id="ARBA00023136"/>
    </source>
</evidence>
<dbReference type="PANTHER" id="PTHR35809:SF1">
    <property type="entry name" value="ARCHAETIDYLSERINE DECARBOXYLASE PROENZYME-RELATED"/>
    <property type="match status" value="1"/>
</dbReference>
<keyword evidence="8 11" id="KW-0456">Lyase</keyword>
<dbReference type="EMBL" id="MDSU01000018">
    <property type="protein sequence ID" value="OSS42103.1"/>
    <property type="molecule type" value="Genomic_DNA"/>
</dbReference>
<keyword evidence="6" id="KW-0865">Zymogen</keyword>
<dbReference type="PANTHER" id="PTHR35809">
    <property type="entry name" value="ARCHAETIDYLSERINE DECARBOXYLASE PROENZYME-RELATED"/>
    <property type="match status" value="1"/>
</dbReference>
<keyword evidence="3" id="KW-0210">Decarboxylase</keyword>
<evidence type="ECO:0000256" key="2">
    <source>
        <dbReference type="ARBA" id="ARBA00022516"/>
    </source>
</evidence>
<evidence type="ECO:0000256" key="6">
    <source>
        <dbReference type="ARBA" id="ARBA00023145"/>
    </source>
</evidence>
<keyword evidence="9" id="KW-1208">Phospholipid metabolism</keyword>
<sequence length="210" mass="23543">MKTTKKDTIAKEGYPFIASFALTSLLTKNKLLKVTLIAASAFSTYFFRNPKRHIYYEENMVLSPADGTVVEIGKAYERFFFKSEANKVSIFMSVFNVHINLAPFKGACLDKIYNKGLFVSANKPKASLENEQCALLLENEKGQKIVVVQIAGIIARRIVTYTKPQDKVEAGDIIGLIRFGSRLDIYSQQELNLAVHLHQKIKGGDLIGYL</sequence>
<dbReference type="EC" id="4.1.1.65" evidence="11"/>
<comment type="caution">
    <text evidence="11">The sequence shown here is derived from an EMBL/GenBank/DDBJ whole genome shotgun (WGS) entry which is preliminary data.</text>
</comment>
<keyword evidence="4" id="KW-0443">Lipid metabolism</keyword>
<keyword evidence="5" id="KW-0472">Membrane</keyword>
<evidence type="ECO:0000256" key="1">
    <source>
        <dbReference type="ARBA" id="ARBA00022475"/>
    </source>
</evidence>
<evidence type="ECO:0000313" key="11">
    <source>
        <dbReference type="EMBL" id="OSS42103.1"/>
    </source>
</evidence>
<evidence type="ECO:0000256" key="7">
    <source>
        <dbReference type="ARBA" id="ARBA00023209"/>
    </source>
</evidence>
<dbReference type="STRING" id="1562698.DESAMIL20_1656"/>
<keyword evidence="10" id="KW-0670">Pyruvate</keyword>
<dbReference type="Proteomes" id="UP000194141">
    <property type="component" value="Unassembled WGS sequence"/>
</dbReference>